<feature type="transmembrane region" description="Helical" evidence="1">
    <location>
        <begin position="124"/>
        <end position="144"/>
    </location>
</feature>
<keyword evidence="2" id="KW-0496">Mitochondrion</keyword>
<keyword evidence="1" id="KW-0472">Membrane</keyword>
<keyword evidence="1" id="KW-1133">Transmembrane helix</keyword>
<evidence type="ECO:0000256" key="1">
    <source>
        <dbReference type="SAM" id="Phobius"/>
    </source>
</evidence>
<feature type="transmembrane region" description="Helical" evidence="1">
    <location>
        <begin position="237"/>
        <end position="259"/>
    </location>
</feature>
<reference evidence="2 3" key="1">
    <citation type="submission" date="2018-03" db="EMBL/GenBank/DDBJ databases">
        <authorList>
            <person name="Fogelqvist J."/>
        </authorList>
    </citation>
    <scope>NUCLEOTIDE SEQUENCE [LARGE SCALE GENOMIC DNA]</scope>
</reference>
<feature type="transmembrane region" description="Helical" evidence="1">
    <location>
        <begin position="43"/>
        <end position="62"/>
    </location>
</feature>
<feature type="transmembrane region" description="Helical" evidence="1">
    <location>
        <begin position="82"/>
        <end position="103"/>
    </location>
</feature>
<keyword evidence="1" id="KW-0812">Transmembrane</keyword>
<geneLocation type="mitochondrion" evidence="2"/>
<proteinExistence type="predicted"/>
<organism evidence="2 3">
    <name type="scientific">Plasmodiophora brassicae</name>
    <name type="common">Clubroot disease agent</name>
    <dbReference type="NCBI Taxonomy" id="37360"/>
    <lineage>
        <taxon>Eukaryota</taxon>
        <taxon>Sar</taxon>
        <taxon>Rhizaria</taxon>
        <taxon>Endomyxa</taxon>
        <taxon>Phytomyxea</taxon>
        <taxon>Plasmodiophorida</taxon>
        <taxon>Plasmodiophoridae</taxon>
        <taxon>Plasmodiophora</taxon>
    </lineage>
</organism>
<dbReference type="AlphaFoldDB" id="A0A3P3YPW7"/>
<feature type="transmembrane region" description="Helical" evidence="1">
    <location>
        <begin position="12"/>
        <end position="31"/>
    </location>
</feature>
<feature type="transmembrane region" description="Helical" evidence="1">
    <location>
        <begin position="205"/>
        <end position="225"/>
    </location>
</feature>
<accession>A0A3P3YPW7</accession>
<gene>
    <name evidence="2" type="ORF">PLBR_LOCUS9344</name>
</gene>
<sequence length="302" mass="33381">MGDDTDTWMLWMAQGLLTFVNLSLSVYKALLWRGQGGRQRSSTFVVAGVLSATTLSSAWRLAPIAHALTRTTTAIPDAITSFFAETSDVFLLISTMVLAVALWEVSNVHVRIVRRQVVRRRAATFAWAVVLAVLCLRISAATMPRTPTNPWTCVAFVVYATTFIPITLAFLVMGGRLLNNILHRRVFSRLSSAEQRSRKLLAQRIRWCGVATLSFTILQICYVVGVAQQRPLEDDYMYITTMGSHLAANVLIFAQVVCVRTYSDADRRRPTMSAYVGPPRVVVSSPEPPPTKCLHGAASCIS</sequence>
<protein>
    <submittedName>
        <fullName evidence="2">Uncharacterized protein</fullName>
    </submittedName>
</protein>
<feature type="transmembrane region" description="Helical" evidence="1">
    <location>
        <begin position="156"/>
        <end position="178"/>
    </location>
</feature>
<evidence type="ECO:0000313" key="2">
    <source>
        <dbReference type="EMBL" id="SPR02129.1"/>
    </source>
</evidence>
<dbReference type="Proteomes" id="UP000290189">
    <property type="component" value="Unassembled WGS sequence"/>
</dbReference>
<dbReference type="EMBL" id="OVEO01000020">
    <property type="protein sequence ID" value="SPR02129.1"/>
    <property type="molecule type" value="Genomic_DNA"/>
</dbReference>
<evidence type="ECO:0000313" key="3">
    <source>
        <dbReference type="Proteomes" id="UP000290189"/>
    </source>
</evidence>
<name>A0A3P3YPW7_PLABS</name>